<dbReference type="EMBL" id="JGZN01000010">
    <property type="protein sequence ID" value="KFI92017.1"/>
    <property type="molecule type" value="Genomic_DNA"/>
</dbReference>
<reference evidence="7 8" key="1">
    <citation type="submission" date="2014-03" db="EMBL/GenBank/DDBJ databases">
        <title>Genomics of Bifidobacteria.</title>
        <authorList>
            <person name="Ventura M."/>
            <person name="Milani C."/>
            <person name="Lugli G.A."/>
        </authorList>
    </citation>
    <scope>NUCLEOTIDE SEQUENCE [LARGE SCALE GENOMIC DNA]</scope>
    <source>
        <strain evidence="7 8">DSM 23967</strain>
    </source>
</reference>
<feature type="transmembrane region" description="Helical" evidence="5">
    <location>
        <begin position="103"/>
        <end position="124"/>
    </location>
</feature>
<dbReference type="GO" id="GO:0016020">
    <property type="term" value="C:membrane"/>
    <property type="evidence" value="ECO:0007669"/>
    <property type="project" value="UniProtKB-SubCell"/>
</dbReference>
<protein>
    <submittedName>
        <fullName evidence="7">O-antigen polymerase family protein</fullName>
    </submittedName>
</protein>
<dbReference type="OrthoDB" id="5292786at2"/>
<sequence>MTVANQVRDTQIPIAVRKSVFLDNFTTIVLIISVICIFTFNNDTTGIGKTATNLLMIAFMGCELLCVAVRRCVVVHPVNLLFALFLFICMMSLLWTADVDLTMTRTTSLAIMALFMLCIFNYIFLDVRKIDFRINVLIRTIVIASAFASIYLLLNSDWSAGGRTNDVIGDANQASAYLSYALPLSMYAMSKKLLPKLVCVLQMVVVFASVIVSASRTGLMVCIAGVALYVFIRSYQRGLLSPRSIALIVGVAVGCVALFQYVMTNPQAYEVIGRRLQSIVDIMNGRDSQMNEGSYFERKRLLELAIALWQSHPMFGVGADAYAHFAAVGIRNTFSHNDYMQILSGVGIVGFIPYYAQHVYILKNGVRLRGSLQVMVLVMMAQLLFFHFFVVFYYQKLEIIYIVLLIAMSTNMKSKNSWYLNFS</sequence>
<evidence type="ECO:0000256" key="4">
    <source>
        <dbReference type="ARBA" id="ARBA00023136"/>
    </source>
</evidence>
<keyword evidence="3 5" id="KW-1133">Transmembrane helix</keyword>
<evidence type="ECO:0000256" key="3">
    <source>
        <dbReference type="ARBA" id="ARBA00022989"/>
    </source>
</evidence>
<feature type="transmembrane region" description="Helical" evidence="5">
    <location>
        <begin position="21"/>
        <end position="40"/>
    </location>
</feature>
<feature type="transmembrane region" description="Helical" evidence="5">
    <location>
        <begin position="46"/>
        <end position="66"/>
    </location>
</feature>
<dbReference type="PANTHER" id="PTHR37422">
    <property type="entry name" value="TEICHURONIC ACID BIOSYNTHESIS PROTEIN TUAE"/>
    <property type="match status" value="1"/>
</dbReference>
<proteinExistence type="predicted"/>
<evidence type="ECO:0000256" key="2">
    <source>
        <dbReference type="ARBA" id="ARBA00022692"/>
    </source>
</evidence>
<dbReference type="InterPro" id="IPR051533">
    <property type="entry name" value="WaaL-like"/>
</dbReference>
<dbReference type="RefSeq" id="WP_033891281.1">
    <property type="nucleotide sequence ID" value="NZ_JDUT01000015.1"/>
</dbReference>
<dbReference type="AlphaFoldDB" id="A0A087D917"/>
<dbReference type="PANTHER" id="PTHR37422:SF13">
    <property type="entry name" value="LIPOPOLYSACCHARIDE BIOSYNTHESIS PROTEIN PA4999-RELATED"/>
    <property type="match status" value="1"/>
</dbReference>
<evidence type="ECO:0000313" key="8">
    <source>
        <dbReference type="Proteomes" id="UP000029066"/>
    </source>
</evidence>
<dbReference type="InterPro" id="IPR007016">
    <property type="entry name" value="O-antigen_ligase-rel_domated"/>
</dbReference>
<dbReference type="Proteomes" id="UP000029066">
    <property type="component" value="Unassembled WGS sequence"/>
</dbReference>
<evidence type="ECO:0000256" key="1">
    <source>
        <dbReference type="ARBA" id="ARBA00004141"/>
    </source>
</evidence>
<comment type="subcellular location">
    <subcellularLocation>
        <location evidence="1">Membrane</location>
        <topology evidence="1">Multi-pass membrane protein</topology>
    </subcellularLocation>
</comment>
<feature type="transmembrane region" description="Helical" evidence="5">
    <location>
        <begin position="136"/>
        <end position="154"/>
    </location>
</feature>
<feature type="domain" description="O-antigen ligase-related" evidence="6">
    <location>
        <begin position="203"/>
        <end position="354"/>
    </location>
</feature>
<evidence type="ECO:0000313" key="7">
    <source>
        <dbReference type="EMBL" id="KFI92017.1"/>
    </source>
</evidence>
<evidence type="ECO:0000256" key="5">
    <source>
        <dbReference type="SAM" id="Phobius"/>
    </source>
</evidence>
<accession>A0A087D917</accession>
<feature type="transmembrane region" description="Helical" evidence="5">
    <location>
        <begin position="342"/>
        <end position="362"/>
    </location>
</feature>
<evidence type="ECO:0000259" key="6">
    <source>
        <dbReference type="Pfam" id="PF04932"/>
    </source>
</evidence>
<feature type="transmembrane region" description="Helical" evidence="5">
    <location>
        <begin position="200"/>
        <end position="232"/>
    </location>
</feature>
<feature type="transmembrane region" description="Helical" evidence="5">
    <location>
        <begin position="78"/>
        <end position="97"/>
    </location>
</feature>
<comment type="caution">
    <text evidence="7">The sequence shown here is derived from an EMBL/GenBank/DDBJ whole genome shotgun (WGS) entry which is preliminary data.</text>
</comment>
<organism evidence="7 8">
    <name type="scientific">Bifidobacterium saguini DSM 23967</name>
    <dbReference type="NCBI Taxonomy" id="1437607"/>
    <lineage>
        <taxon>Bacteria</taxon>
        <taxon>Bacillati</taxon>
        <taxon>Actinomycetota</taxon>
        <taxon>Actinomycetes</taxon>
        <taxon>Bifidobacteriales</taxon>
        <taxon>Bifidobacteriaceae</taxon>
        <taxon>Bifidobacterium</taxon>
    </lineage>
</organism>
<dbReference type="STRING" id="1437607.BISA_2131"/>
<keyword evidence="4 5" id="KW-0472">Membrane</keyword>
<feature type="transmembrane region" description="Helical" evidence="5">
    <location>
        <begin position="244"/>
        <end position="263"/>
    </location>
</feature>
<dbReference type="Pfam" id="PF04932">
    <property type="entry name" value="Wzy_C"/>
    <property type="match status" value="1"/>
</dbReference>
<keyword evidence="2 5" id="KW-0812">Transmembrane</keyword>
<name>A0A087D917_9BIFI</name>
<gene>
    <name evidence="7" type="ORF">BISA_2131</name>
</gene>